<feature type="non-terminal residue" evidence="1">
    <location>
        <position position="1"/>
    </location>
</feature>
<accession>A0A0B6ZUK1</accession>
<feature type="non-terminal residue" evidence="1">
    <location>
        <position position="120"/>
    </location>
</feature>
<proteinExistence type="predicted"/>
<gene>
    <name evidence="1" type="primary">ORF78296</name>
</gene>
<name>A0A0B6ZUK1_9EUPU</name>
<dbReference type="AlphaFoldDB" id="A0A0B6ZUK1"/>
<protein>
    <submittedName>
        <fullName evidence="1">Uncharacterized protein</fullName>
    </submittedName>
</protein>
<reference evidence="1" key="1">
    <citation type="submission" date="2014-12" db="EMBL/GenBank/DDBJ databases">
        <title>Insight into the proteome of Arion vulgaris.</title>
        <authorList>
            <person name="Aradska J."/>
            <person name="Bulat T."/>
            <person name="Smidak R."/>
            <person name="Sarate P."/>
            <person name="Gangsoo J."/>
            <person name="Sialana F."/>
            <person name="Bilban M."/>
            <person name="Lubec G."/>
        </authorList>
    </citation>
    <scope>NUCLEOTIDE SEQUENCE</scope>
    <source>
        <tissue evidence="1">Skin</tissue>
    </source>
</reference>
<organism evidence="1">
    <name type="scientific">Arion vulgaris</name>
    <dbReference type="NCBI Taxonomy" id="1028688"/>
    <lineage>
        <taxon>Eukaryota</taxon>
        <taxon>Metazoa</taxon>
        <taxon>Spiralia</taxon>
        <taxon>Lophotrochozoa</taxon>
        <taxon>Mollusca</taxon>
        <taxon>Gastropoda</taxon>
        <taxon>Heterobranchia</taxon>
        <taxon>Euthyneura</taxon>
        <taxon>Panpulmonata</taxon>
        <taxon>Eupulmonata</taxon>
        <taxon>Stylommatophora</taxon>
        <taxon>Helicina</taxon>
        <taxon>Arionoidea</taxon>
        <taxon>Arionidae</taxon>
        <taxon>Arion</taxon>
    </lineage>
</organism>
<evidence type="ECO:0000313" key="1">
    <source>
        <dbReference type="EMBL" id="CEK71420.1"/>
    </source>
</evidence>
<sequence>GSLSMMNVLESEYEEYPEHYQGNKYVQNKYRLPYSGSHLVTSFKSDSVYNKKLTVNKHQDENNHYETIDVGEIQATSAIPVNEYLDDVNPYEDVQSFPQEHYAERNIVTVSPLRQANVSS</sequence>
<dbReference type="EMBL" id="HACG01024555">
    <property type="protein sequence ID" value="CEK71420.1"/>
    <property type="molecule type" value="Transcribed_RNA"/>
</dbReference>